<keyword evidence="3" id="KW-1185">Reference proteome</keyword>
<protein>
    <submittedName>
        <fullName evidence="2">Uncharacterized protein</fullName>
    </submittedName>
</protein>
<evidence type="ECO:0000313" key="2">
    <source>
        <dbReference type="EMBL" id="GGE43987.1"/>
    </source>
</evidence>
<name>A0A917AD29_9RHOB</name>
<dbReference type="AlphaFoldDB" id="A0A917AD29"/>
<proteinExistence type="predicted"/>
<dbReference type="Proteomes" id="UP000606730">
    <property type="component" value="Unassembled WGS sequence"/>
</dbReference>
<sequence length="55" mass="5704">MAAEGNLRGKSGLHEAMVPGNARPGKPEGKRHREQTATKRVAQAIPLGGKGETVG</sequence>
<reference evidence="2" key="2">
    <citation type="submission" date="2020-09" db="EMBL/GenBank/DDBJ databases">
        <authorList>
            <person name="Sun Q."/>
            <person name="Zhou Y."/>
        </authorList>
    </citation>
    <scope>NUCLEOTIDE SEQUENCE</scope>
    <source>
        <strain evidence="2">CGMCC 1.16012</strain>
    </source>
</reference>
<organism evidence="2 3">
    <name type="scientific">Actibacterium pelagium</name>
    <dbReference type="NCBI Taxonomy" id="2029103"/>
    <lineage>
        <taxon>Bacteria</taxon>
        <taxon>Pseudomonadati</taxon>
        <taxon>Pseudomonadota</taxon>
        <taxon>Alphaproteobacteria</taxon>
        <taxon>Rhodobacterales</taxon>
        <taxon>Roseobacteraceae</taxon>
        <taxon>Actibacterium</taxon>
    </lineage>
</organism>
<feature type="region of interest" description="Disordered" evidence="1">
    <location>
        <begin position="1"/>
        <end position="55"/>
    </location>
</feature>
<accession>A0A917AD29</accession>
<dbReference type="EMBL" id="BMKN01000001">
    <property type="protein sequence ID" value="GGE43987.1"/>
    <property type="molecule type" value="Genomic_DNA"/>
</dbReference>
<comment type="caution">
    <text evidence="2">The sequence shown here is derived from an EMBL/GenBank/DDBJ whole genome shotgun (WGS) entry which is preliminary data.</text>
</comment>
<evidence type="ECO:0000313" key="3">
    <source>
        <dbReference type="Proteomes" id="UP000606730"/>
    </source>
</evidence>
<evidence type="ECO:0000256" key="1">
    <source>
        <dbReference type="SAM" id="MobiDB-lite"/>
    </source>
</evidence>
<reference evidence="2" key="1">
    <citation type="journal article" date="2014" name="Int. J. Syst. Evol. Microbiol.">
        <title>Complete genome sequence of Corynebacterium casei LMG S-19264T (=DSM 44701T), isolated from a smear-ripened cheese.</title>
        <authorList>
            <consortium name="US DOE Joint Genome Institute (JGI-PGF)"/>
            <person name="Walter F."/>
            <person name="Albersmeier A."/>
            <person name="Kalinowski J."/>
            <person name="Ruckert C."/>
        </authorList>
    </citation>
    <scope>NUCLEOTIDE SEQUENCE</scope>
    <source>
        <strain evidence="2">CGMCC 1.16012</strain>
    </source>
</reference>
<gene>
    <name evidence="2" type="ORF">GCM10011517_09570</name>
</gene>